<evidence type="ECO:0000313" key="2">
    <source>
        <dbReference type="Proteomes" id="UP000235023"/>
    </source>
</evidence>
<dbReference type="EMBL" id="KZ559547">
    <property type="protein sequence ID" value="PLN80470.1"/>
    <property type="molecule type" value="Genomic_DNA"/>
</dbReference>
<proteinExistence type="predicted"/>
<keyword evidence="2" id="KW-1185">Reference proteome</keyword>
<name>A0A2J5HT80_9EURO</name>
<reference evidence="2" key="1">
    <citation type="submission" date="2017-12" db="EMBL/GenBank/DDBJ databases">
        <authorList>
            <consortium name="DOE Joint Genome Institute"/>
            <person name="Mondo S.J."/>
            <person name="Kjaerbolling I."/>
            <person name="Vesth T.C."/>
            <person name="Frisvad J.C."/>
            <person name="Nybo J.L."/>
            <person name="Theobald S."/>
            <person name="Kuo A."/>
            <person name="Bowyer P."/>
            <person name="Matsuda Y."/>
            <person name="Lyhne E.K."/>
            <person name="Kogle M.E."/>
            <person name="Clum A."/>
            <person name="Lipzen A."/>
            <person name="Salamov A."/>
            <person name="Ngan C.Y."/>
            <person name="Daum C."/>
            <person name="Chiniquy J."/>
            <person name="Barry K."/>
            <person name="LaButti K."/>
            <person name="Haridas S."/>
            <person name="Simmons B.A."/>
            <person name="Magnuson J.K."/>
            <person name="Mortensen U.H."/>
            <person name="Larsen T.O."/>
            <person name="Grigoriev I.V."/>
            <person name="Baker S.E."/>
            <person name="Andersen M.R."/>
            <person name="Nordberg H.P."/>
            <person name="Cantor M.N."/>
            <person name="Hua S.X."/>
        </authorList>
    </citation>
    <scope>NUCLEOTIDE SEQUENCE [LARGE SCALE GENOMIC DNA]</scope>
    <source>
        <strain evidence="2">IBT 19404</strain>
    </source>
</reference>
<evidence type="ECO:0000313" key="1">
    <source>
        <dbReference type="EMBL" id="PLN80470.1"/>
    </source>
</evidence>
<dbReference type="AlphaFoldDB" id="A0A2J5HT80"/>
<organism evidence="1 2">
    <name type="scientific">Aspergillus taichungensis</name>
    <dbReference type="NCBI Taxonomy" id="482145"/>
    <lineage>
        <taxon>Eukaryota</taxon>
        <taxon>Fungi</taxon>
        <taxon>Dikarya</taxon>
        <taxon>Ascomycota</taxon>
        <taxon>Pezizomycotina</taxon>
        <taxon>Eurotiomycetes</taxon>
        <taxon>Eurotiomycetidae</taxon>
        <taxon>Eurotiales</taxon>
        <taxon>Aspergillaceae</taxon>
        <taxon>Aspergillus</taxon>
        <taxon>Aspergillus subgen. Circumdati</taxon>
    </lineage>
</organism>
<sequence>MAVLVPTRFSLLIWISRRACPYGMEATPPCQNKTSMTVWARDMSVENRRERRDRAHRYGLSCYPRPATHIDGYECTYGPPCKRAVVIIGISRRSERSLRPGPDQTWLEPRMEALNVVAALVREKPHLISVW</sequence>
<protein>
    <submittedName>
        <fullName evidence="1">Uncharacterized protein</fullName>
    </submittedName>
</protein>
<gene>
    <name evidence="1" type="ORF">BDW42DRAFT_170916</name>
</gene>
<dbReference type="Proteomes" id="UP000235023">
    <property type="component" value="Unassembled WGS sequence"/>
</dbReference>
<accession>A0A2J5HT80</accession>